<feature type="binding site" evidence="3">
    <location>
        <begin position="11"/>
        <end position="18"/>
    </location>
    <ligand>
        <name>substrate</name>
    </ligand>
</feature>
<evidence type="ECO:0000313" key="5">
    <source>
        <dbReference type="EMBL" id="EUJ41342.1"/>
    </source>
</evidence>
<accession>W7CWJ8</accession>
<dbReference type="InterPro" id="IPR029033">
    <property type="entry name" value="His_PPase_superfam"/>
</dbReference>
<dbReference type="RefSeq" id="WP_035313601.1">
    <property type="nucleotide sequence ID" value="NZ_AODH01000012.1"/>
</dbReference>
<dbReference type="STRING" id="1265861.BCAMP_03500"/>
<gene>
    <name evidence="5" type="ORF">BCAMP_03500</name>
</gene>
<keyword evidence="6" id="KW-1185">Reference proteome</keyword>
<keyword evidence="1" id="KW-0378">Hydrolase</keyword>
<reference evidence="5 6" key="1">
    <citation type="submission" date="2012-12" db="EMBL/GenBank/DDBJ databases">
        <title>Novel taxa of Listeriaceae from agricultural environments in the United States.</title>
        <authorList>
            <person name="den Bakker H.C."/>
            <person name="Allred A."/>
            <person name="Warchocki S."/>
            <person name="Wright E.M."/>
            <person name="Burrell A."/>
            <person name="Nightingale K.K."/>
            <person name="Kephart D."/>
            <person name="Wiedmann M."/>
        </authorList>
    </citation>
    <scope>NUCLEOTIDE SEQUENCE [LARGE SCALE GENOMIC DNA]</scope>
    <source>
        <strain evidence="5 6">FSL F6-1037</strain>
    </source>
</reference>
<dbReference type="PANTHER" id="PTHR46517:SF1">
    <property type="entry name" value="FRUCTOSE-2,6-BISPHOSPHATASE TIGAR"/>
    <property type="match status" value="1"/>
</dbReference>
<dbReference type="AlphaFoldDB" id="W7CWJ8"/>
<evidence type="ECO:0000256" key="2">
    <source>
        <dbReference type="PIRSR" id="PIRSR613078-1"/>
    </source>
</evidence>
<dbReference type="SMART" id="SM00855">
    <property type="entry name" value="PGAM"/>
    <property type="match status" value="1"/>
</dbReference>
<dbReference type="PANTHER" id="PTHR46517">
    <property type="entry name" value="FRUCTOSE-2,6-BISPHOSPHATASE TIGAR"/>
    <property type="match status" value="1"/>
</dbReference>
<feature type="binding site" evidence="3">
    <location>
        <position position="61"/>
    </location>
    <ligand>
        <name>substrate</name>
    </ligand>
</feature>
<dbReference type="GO" id="GO:0004331">
    <property type="term" value="F:fructose-2,6-bisphosphate 2-phosphatase activity"/>
    <property type="evidence" value="ECO:0007669"/>
    <property type="project" value="TreeGrafter"/>
</dbReference>
<dbReference type="PATRIC" id="fig|1265861.3.peg.682"/>
<dbReference type="SUPFAM" id="SSF53254">
    <property type="entry name" value="Phosphoglycerate mutase-like"/>
    <property type="match status" value="1"/>
</dbReference>
<dbReference type="GO" id="GO:0045820">
    <property type="term" value="P:negative regulation of glycolytic process"/>
    <property type="evidence" value="ECO:0007669"/>
    <property type="project" value="TreeGrafter"/>
</dbReference>
<evidence type="ECO:0000256" key="3">
    <source>
        <dbReference type="PIRSR" id="PIRSR613078-2"/>
    </source>
</evidence>
<name>W7CWJ8_9LIST</name>
<dbReference type="GO" id="GO:0043456">
    <property type="term" value="P:regulation of pentose-phosphate shunt"/>
    <property type="evidence" value="ECO:0007669"/>
    <property type="project" value="TreeGrafter"/>
</dbReference>
<protein>
    <submittedName>
        <fullName evidence="5">Phosphoglycerate mutase</fullName>
    </submittedName>
</protein>
<dbReference type="InterPro" id="IPR013078">
    <property type="entry name" value="His_Pase_superF_clade-1"/>
</dbReference>
<sequence>MTKKLSLYFIRHGQTYLNKYERMQGWSDAPLTPEGLENVKASGRGLADVEFIAAYSSDLQRTVATANAMLKENKHAYGLELEQRPEFRETFFGSFEGMKGDEAWRTIAAERGLATAQELLDQSTVPQILNATRAADPADDAEDFEMFWSRVEKGFLDIINRHRSIGGNVFIVAHGVTISNIIHELDPSVTQRSSLDNASVSILSYENGLFKAEKVNDTSHFKFE</sequence>
<dbReference type="InterPro" id="IPR051695">
    <property type="entry name" value="Phosphoglycerate_Mutase"/>
</dbReference>
<dbReference type="Pfam" id="PF00300">
    <property type="entry name" value="His_Phos_1"/>
    <property type="match status" value="1"/>
</dbReference>
<proteinExistence type="predicted"/>
<dbReference type="Proteomes" id="UP000019243">
    <property type="component" value="Unassembled WGS sequence"/>
</dbReference>
<evidence type="ECO:0000256" key="1">
    <source>
        <dbReference type="ARBA" id="ARBA00022801"/>
    </source>
</evidence>
<dbReference type="EMBL" id="AODH01000012">
    <property type="protein sequence ID" value="EUJ41342.1"/>
    <property type="molecule type" value="Genomic_DNA"/>
</dbReference>
<comment type="caution">
    <text evidence="5">The sequence shown here is derived from an EMBL/GenBank/DDBJ whole genome shotgun (WGS) entry which is preliminary data.</text>
</comment>
<feature type="active site" description="Tele-phosphohistidine intermediate" evidence="2">
    <location>
        <position position="12"/>
    </location>
</feature>
<feature type="active site" description="Proton donor/acceptor" evidence="2">
    <location>
        <position position="89"/>
    </location>
</feature>
<dbReference type="GO" id="GO:0005829">
    <property type="term" value="C:cytosol"/>
    <property type="evidence" value="ECO:0007669"/>
    <property type="project" value="TreeGrafter"/>
</dbReference>
<dbReference type="OrthoDB" id="9782128at2"/>
<dbReference type="CDD" id="cd07067">
    <property type="entry name" value="HP_PGM_like"/>
    <property type="match status" value="1"/>
</dbReference>
<feature type="site" description="Transition state stabilizer" evidence="4">
    <location>
        <position position="174"/>
    </location>
</feature>
<evidence type="ECO:0000313" key="6">
    <source>
        <dbReference type="Proteomes" id="UP000019243"/>
    </source>
</evidence>
<dbReference type="Gene3D" id="3.40.50.1240">
    <property type="entry name" value="Phosphoglycerate mutase-like"/>
    <property type="match status" value="1"/>
</dbReference>
<evidence type="ECO:0000256" key="4">
    <source>
        <dbReference type="PIRSR" id="PIRSR613078-3"/>
    </source>
</evidence>
<organism evidence="5 6">
    <name type="scientific">Brochothrix campestris FSL F6-1037</name>
    <dbReference type="NCBI Taxonomy" id="1265861"/>
    <lineage>
        <taxon>Bacteria</taxon>
        <taxon>Bacillati</taxon>
        <taxon>Bacillota</taxon>
        <taxon>Bacilli</taxon>
        <taxon>Bacillales</taxon>
        <taxon>Listeriaceae</taxon>
        <taxon>Brochothrix</taxon>
    </lineage>
</organism>